<feature type="transmembrane region" description="Helical" evidence="6">
    <location>
        <begin position="248"/>
        <end position="269"/>
    </location>
</feature>
<dbReference type="Pfam" id="PF02653">
    <property type="entry name" value="BPD_transp_2"/>
    <property type="match status" value="1"/>
</dbReference>
<evidence type="ECO:0000256" key="5">
    <source>
        <dbReference type="ARBA" id="ARBA00023136"/>
    </source>
</evidence>
<feature type="transmembrane region" description="Helical" evidence="6">
    <location>
        <begin position="275"/>
        <end position="297"/>
    </location>
</feature>
<feature type="transmembrane region" description="Helical" evidence="6">
    <location>
        <begin position="223"/>
        <end position="241"/>
    </location>
</feature>
<evidence type="ECO:0000313" key="8">
    <source>
        <dbReference type="Proteomes" id="UP000325785"/>
    </source>
</evidence>
<evidence type="ECO:0000256" key="3">
    <source>
        <dbReference type="ARBA" id="ARBA00022692"/>
    </source>
</evidence>
<dbReference type="GO" id="GO:0005886">
    <property type="term" value="C:plasma membrane"/>
    <property type="evidence" value="ECO:0007669"/>
    <property type="project" value="UniProtKB-SubCell"/>
</dbReference>
<organism evidence="7 8">
    <name type="scientific">Roseovarius indicus</name>
    <dbReference type="NCBI Taxonomy" id="540747"/>
    <lineage>
        <taxon>Bacteria</taxon>
        <taxon>Pseudomonadati</taxon>
        <taxon>Pseudomonadota</taxon>
        <taxon>Alphaproteobacteria</taxon>
        <taxon>Rhodobacterales</taxon>
        <taxon>Roseobacteraceae</taxon>
        <taxon>Roseovarius</taxon>
    </lineage>
</organism>
<dbReference type="KEGG" id="rid:RIdsm_01174"/>
<feature type="transmembrane region" description="Helical" evidence="6">
    <location>
        <begin position="81"/>
        <end position="103"/>
    </location>
</feature>
<feature type="transmembrane region" description="Helical" evidence="6">
    <location>
        <begin position="31"/>
        <end position="50"/>
    </location>
</feature>
<keyword evidence="5 6" id="KW-0472">Membrane</keyword>
<proteinExistence type="predicted"/>
<protein>
    <submittedName>
        <fullName evidence="7">Leucine/isoleucine/valine transporter permease subunit</fullName>
    </submittedName>
</protein>
<dbReference type="EMBL" id="CP031598">
    <property type="protein sequence ID" value="QEW25388.1"/>
    <property type="molecule type" value="Genomic_DNA"/>
</dbReference>
<gene>
    <name evidence="7" type="ORF">RIdsm_01174</name>
</gene>
<dbReference type="PANTHER" id="PTHR30482:SF10">
    <property type="entry name" value="HIGH-AFFINITY BRANCHED-CHAIN AMINO ACID TRANSPORT PROTEIN BRAE"/>
    <property type="match status" value="1"/>
</dbReference>
<feature type="transmembrane region" description="Helical" evidence="6">
    <location>
        <begin position="149"/>
        <end position="169"/>
    </location>
</feature>
<dbReference type="InterPro" id="IPR001851">
    <property type="entry name" value="ABC_transp_permease"/>
</dbReference>
<feature type="transmembrane region" description="Helical" evidence="6">
    <location>
        <begin position="57"/>
        <end position="75"/>
    </location>
</feature>
<dbReference type="AlphaFoldDB" id="A0A5P3AAJ8"/>
<reference evidence="7 8" key="1">
    <citation type="submission" date="2018-08" db="EMBL/GenBank/DDBJ databases">
        <title>Genetic Globetrotter - A new plasmid hitch-hiking vast phylogenetic and geographic distances.</title>
        <authorList>
            <person name="Vollmers J."/>
            <person name="Petersen J."/>
        </authorList>
    </citation>
    <scope>NUCLEOTIDE SEQUENCE [LARGE SCALE GENOMIC DNA]</scope>
    <source>
        <strain evidence="7 8">DSM 26383</strain>
    </source>
</reference>
<name>A0A5P3AAJ8_9RHOB</name>
<evidence type="ECO:0000256" key="4">
    <source>
        <dbReference type="ARBA" id="ARBA00022989"/>
    </source>
</evidence>
<keyword evidence="3 6" id="KW-0812">Transmembrane</keyword>
<dbReference type="PANTHER" id="PTHR30482">
    <property type="entry name" value="HIGH-AFFINITY BRANCHED-CHAIN AMINO ACID TRANSPORT SYSTEM PERMEASE"/>
    <property type="match status" value="1"/>
</dbReference>
<dbReference type="InterPro" id="IPR043428">
    <property type="entry name" value="LivM-like"/>
</dbReference>
<feature type="transmembrane region" description="Helical" evidence="6">
    <location>
        <begin position="7"/>
        <end position="25"/>
    </location>
</feature>
<accession>A0A5P3AAJ8</accession>
<dbReference type="GO" id="GO:0015658">
    <property type="term" value="F:branched-chain amino acid transmembrane transporter activity"/>
    <property type="evidence" value="ECO:0007669"/>
    <property type="project" value="InterPro"/>
</dbReference>
<evidence type="ECO:0000256" key="2">
    <source>
        <dbReference type="ARBA" id="ARBA00022475"/>
    </source>
</evidence>
<evidence type="ECO:0000256" key="1">
    <source>
        <dbReference type="ARBA" id="ARBA00004651"/>
    </source>
</evidence>
<dbReference type="RefSeq" id="WP_201455559.1">
    <property type="nucleotide sequence ID" value="NZ_CP031598.1"/>
</dbReference>
<comment type="subcellular location">
    <subcellularLocation>
        <location evidence="1">Cell membrane</location>
        <topology evidence="1">Multi-pass membrane protein</topology>
    </subcellularLocation>
</comment>
<feature type="transmembrane region" description="Helical" evidence="6">
    <location>
        <begin position="196"/>
        <end position="217"/>
    </location>
</feature>
<dbReference type="Proteomes" id="UP000325785">
    <property type="component" value="Chromosome"/>
</dbReference>
<evidence type="ECO:0000313" key="7">
    <source>
        <dbReference type="EMBL" id="QEW25388.1"/>
    </source>
</evidence>
<dbReference type="CDD" id="cd06581">
    <property type="entry name" value="TM_PBP1_LivM_like"/>
    <property type="match status" value="1"/>
</dbReference>
<keyword evidence="4 6" id="KW-1133">Transmembrane helix</keyword>
<evidence type="ECO:0000256" key="6">
    <source>
        <dbReference type="SAM" id="Phobius"/>
    </source>
</evidence>
<sequence length="316" mass="33268">MLKSTSTISWLVFAGAALLLSLLLQDLYLRSVLNLIAISALLAVSLRFVMLMGELNFAIAAFVGIGAYAAGYMSTAMEVPFWLAILIAGIGTGIVSAGFGAVTLRAKGPYFLLIGFAFTEAIRVAYSKVPALGGTSGMIGIFPPIAMDPWMPFFVMATVIVLLLVFFILEHSDFGRVLFAIREKEEVARSVGINTFVYKIVTIAFACFAAGIAGGLHAFVNNVISPGDFSYLMAAFALAYVKVGGEDHFVGPILGAIFLVSLSAYALGFGGDEHFIYGGAIVLVVLLLPKGAVGAVANMRPKKSDVKGGANAALEQ</sequence>
<keyword evidence="2" id="KW-1003">Cell membrane</keyword>